<dbReference type="Proteomes" id="UP000515908">
    <property type="component" value="Chromosome 04"/>
</dbReference>
<evidence type="ECO:0000256" key="1">
    <source>
        <dbReference type="SAM" id="MobiDB-lite"/>
    </source>
</evidence>
<reference evidence="2 3" key="1">
    <citation type="submission" date="2020-08" db="EMBL/GenBank/DDBJ databases">
        <authorList>
            <person name="Newling K."/>
            <person name="Davey J."/>
            <person name="Forrester S."/>
        </authorList>
    </citation>
    <scope>NUCLEOTIDE SEQUENCE [LARGE SCALE GENOMIC DNA]</scope>
    <source>
        <strain evidence="3">Crithidia deanei Carvalho (ATCC PRA-265)</strain>
    </source>
</reference>
<proteinExistence type="predicted"/>
<feature type="compositionally biased region" description="Basic and acidic residues" evidence="1">
    <location>
        <begin position="130"/>
        <end position="143"/>
    </location>
</feature>
<accession>S9VCL0</accession>
<evidence type="ECO:0000313" key="2">
    <source>
        <dbReference type="EMBL" id="CAD2214969.1"/>
    </source>
</evidence>
<name>S9VCL0_9TRYP</name>
<feature type="region of interest" description="Disordered" evidence="1">
    <location>
        <begin position="120"/>
        <end position="143"/>
    </location>
</feature>
<keyword evidence="3" id="KW-1185">Reference proteome</keyword>
<organism evidence="2 3">
    <name type="scientific">Angomonas deanei</name>
    <dbReference type="NCBI Taxonomy" id="59799"/>
    <lineage>
        <taxon>Eukaryota</taxon>
        <taxon>Discoba</taxon>
        <taxon>Euglenozoa</taxon>
        <taxon>Kinetoplastea</taxon>
        <taxon>Metakinetoplastina</taxon>
        <taxon>Trypanosomatida</taxon>
        <taxon>Trypanosomatidae</taxon>
        <taxon>Strigomonadinae</taxon>
        <taxon>Angomonas</taxon>
    </lineage>
</organism>
<dbReference type="OrthoDB" id="238850at2759"/>
<sequence length="197" mass="21667">MSFRIEKGASAQNSSFATPGESYCILASSSSLRKHLSDSYWSEVMDQVCSGKLTGVAVRYTGERLVFMQFRPSTLSPAGYRYPLFMSIPFEFLVPTTASAAQSLMTQGVNLQGSFGSNTASFESDTSRGASKDKGKDKDKEKESLPPLCTVCGRYNIPSMVFRPHGWKCKECKGKKSEPFLRQEALKLKEVLAKGQA</sequence>
<evidence type="ECO:0000313" key="3">
    <source>
        <dbReference type="Proteomes" id="UP000515908"/>
    </source>
</evidence>
<feature type="compositionally biased region" description="Polar residues" evidence="1">
    <location>
        <begin position="120"/>
        <end position="129"/>
    </location>
</feature>
<dbReference type="EMBL" id="LR877148">
    <property type="protein sequence ID" value="CAD2214969.1"/>
    <property type="molecule type" value="Genomic_DNA"/>
</dbReference>
<protein>
    <submittedName>
        <fullName evidence="2">Uncharacterized protein</fullName>
    </submittedName>
</protein>
<dbReference type="VEuPathDB" id="TriTrypDB:ADEAN_000242200"/>
<gene>
    <name evidence="2" type="ORF">ADEAN_000242200</name>
</gene>
<dbReference type="AlphaFoldDB" id="S9VCL0"/>